<dbReference type="VEuPathDB" id="FungiDB:PTTG_04019"/>
<keyword evidence="4" id="KW-1185">Reference proteome</keyword>
<name>A0A180GV78_PUCT1</name>
<proteinExistence type="predicted"/>
<dbReference type="InterPro" id="IPR046496">
    <property type="entry name" value="DUF6589"/>
</dbReference>
<gene>
    <name evidence="2" type="ORF">PTTG_04019</name>
</gene>
<reference evidence="2" key="2">
    <citation type="submission" date="2016-05" db="EMBL/GenBank/DDBJ databases">
        <title>Comparative analysis highlights variable genome content of wheat rusts and divergence of the mating loci.</title>
        <authorList>
            <person name="Cuomo C.A."/>
            <person name="Bakkeren G."/>
            <person name="Szabo L."/>
            <person name="Khalil H."/>
            <person name="Joly D."/>
            <person name="Goldberg J."/>
            <person name="Young S."/>
            <person name="Zeng Q."/>
            <person name="Fellers J."/>
        </authorList>
    </citation>
    <scope>NUCLEOTIDE SEQUENCE [LARGE SCALE GENOMIC DNA]</scope>
    <source>
        <strain evidence="2">1-1 BBBD Race 1</strain>
    </source>
</reference>
<sequence>MKALRVLSNCAARDLRRSMALNDSFPLGPIICIDNLDMEERVHTHSVGHRSMMFHGSWGYIHTANPKLLEGLDRSQLTLASYYQALSKIPKLVIQPKMFLPTREEDNHFESVLKSQIARVMYRYVAEPADRQSAIARNPPEIDVIDCTRPNIQPLKLMEASDNSAEGFGQVIESIISQTGLTPADFCSRLQIMEGDLGTAQNFNSLRALRTPSAHPEHHLHNICFELGAAHTLWNIAQSILSYHFGDPNRTNDLGTWQYLHALGIPSEKVVPKKDFTQMLNNIEKAHEASIFYCICVIMGAENEAVTESDTLRRIPTERWNGIVNECYSKFFSPNARRATSKTESPKLYGFLMRLHDFSTIVETNRAMKAGDIGRVMNMWKIWSIMAQAIPGLVNYRSYLPRMVVLINEVLTPPLRQFVTHNLLVSPSGRENHFVAKDQYLELLNYALKFFHNRTGAGTQVDRLQEMFSLNINLSSGHCFLASGPKGAGKSFTSRTRTISQIALWTCSSEWHAPTTLPINITRPTLFRSRSAIIYCLMASKCCKKTLPRTNFVA</sequence>
<dbReference type="EnsemblFungi" id="PTTG_04019-t43_1">
    <property type="protein sequence ID" value="PTTG_04019-t43_1-p1"/>
    <property type="gene ID" value="PTTG_04019"/>
</dbReference>
<evidence type="ECO:0000313" key="3">
    <source>
        <dbReference type="EnsemblFungi" id="PTTG_04019-t43_1-p1"/>
    </source>
</evidence>
<evidence type="ECO:0000259" key="1">
    <source>
        <dbReference type="Pfam" id="PF20231"/>
    </source>
</evidence>
<reference evidence="3" key="4">
    <citation type="submission" date="2025-05" db="UniProtKB">
        <authorList>
            <consortium name="EnsemblFungi"/>
        </authorList>
    </citation>
    <scope>IDENTIFICATION</scope>
    <source>
        <strain evidence="3">isolate 1-1 / race 1 (BBBD)</strain>
    </source>
</reference>
<dbReference type="AlphaFoldDB" id="A0A180GV78"/>
<accession>A0A180GV78</accession>
<reference evidence="2" key="1">
    <citation type="submission" date="2009-11" db="EMBL/GenBank/DDBJ databases">
        <authorList>
            <consortium name="The Broad Institute Genome Sequencing Platform"/>
            <person name="Ward D."/>
            <person name="Feldgarden M."/>
            <person name="Earl A."/>
            <person name="Young S.K."/>
            <person name="Zeng Q."/>
            <person name="Koehrsen M."/>
            <person name="Alvarado L."/>
            <person name="Berlin A."/>
            <person name="Bochicchio J."/>
            <person name="Borenstein D."/>
            <person name="Chapman S.B."/>
            <person name="Chen Z."/>
            <person name="Engels R."/>
            <person name="Freedman E."/>
            <person name="Gellesch M."/>
            <person name="Goldberg J."/>
            <person name="Griggs A."/>
            <person name="Gujja S."/>
            <person name="Heilman E."/>
            <person name="Heiman D."/>
            <person name="Hepburn T."/>
            <person name="Howarth C."/>
            <person name="Jen D."/>
            <person name="Larson L."/>
            <person name="Lewis B."/>
            <person name="Mehta T."/>
            <person name="Park D."/>
            <person name="Pearson M."/>
            <person name="Roberts A."/>
            <person name="Saif S."/>
            <person name="Shea T."/>
            <person name="Shenoy N."/>
            <person name="Sisk P."/>
            <person name="Stolte C."/>
            <person name="Sykes S."/>
            <person name="Thomson T."/>
            <person name="Walk T."/>
            <person name="White J."/>
            <person name="Yandava C."/>
            <person name="Izard J."/>
            <person name="Baranova O.V."/>
            <person name="Blanton J.M."/>
            <person name="Tanner A.C."/>
            <person name="Dewhirst F.E."/>
            <person name="Haas B."/>
            <person name="Nusbaum C."/>
            <person name="Birren B."/>
        </authorList>
    </citation>
    <scope>NUCLEOTIDE SEQUENCE [LARGE SCALE GENOMIC DNA]</scope>
    <source>
        <strain evidence="2">1-1 BBBD Race 1</strain>
    </source>
</reference>
<dbReference type="Pfam" id="PF20231">
    <property type="entry name" value="DUF6589"/>
    <property type="match status" value="1"/>
</dbReference>
<dbReference type="Proteomes" id="UP000005240">
    <property type="component" value="Unassembled WGS sequence"/>
</dbReference>
<dbReference type="EMBL" id="ADAS02000020">
    <property type="protein sequence ID" value="OAV96414.1"/>
    <property type="molecule type" value="Genomic_DNA"/>
</dbReference>
<feature type="domain" description="DUF6589" evidence="1">
    <location>
        <begin position="95"/>
        <end position="473"/>
    </location>
</feature>
<reference evidence="3 4" key="3">
    <citation type="journal article" date="2017" name="G3 (Bethesda)">
        <title>Comparative analysis highlights variable genome content of wheat rusts and divergence of the mating loci.</title>
        <authorList>
            <person name="Cuomo C.A."/>
            <person name="Bakkeren G."/>
            <person name="Khalil H.B."/>
            <person name="Panwar V."/>
            <person name="Joly D."/>
            <person name="Linning R."/>
            <person name="Sakthikumar S."/>
            <person name="Song X."/>
            <person name="Adiconis X."/>
            <person name="Fan L."/>
            <person name="Goldberg J.M."/>
            <person name="Levin J.Z."/>
            <person name="Young S."/>
            <person name="Zeng Q."/>
            <person name="Anikster Y."/>
            <person name="Bruce M."/>
            <person name="Wang M."/>
            <person name="Yin C."/>
            <person name="McCallum B."/>
            <person name="Szabo L.J."/>
            <person name="Hulbert S."/>
            <person name="Chen X."/>
            <person name="Fellers J.P."/>
        </authorList>
    </citation>
    <scope>NUCLEOTIDE SEQUENCE</scope>
    <source>
        <strain evidence="4">Isolate 1-1 / race 1 (BBBD)</strain>
        <strain evidence="3">isolate 1-1 / race 1 (BBBD)</strain>
    </source>
</reference>
<protein>
    <recommendedName>
        <fullName evidence="1">DUF6589 domain-containing protein</fullName>
    </recommendedName>
</protein>
<organism evidence="2">
    <name type="scientific">Puccinia triticina (isolate 1-1 / race 1 (BBBD))</name>
    <name type="common">Brown leaf rust fungus</name>
    <dbReference type="NCBI Taxonomy" id="630390"/>
    <lineage>
        <taxon>Eukaryota</taxon>
        <taxon>Fungi</taxon>
        <taxon>Dikarya</taxon>
        <taxon>Basidiomycota</taxon>
        <taxon>Pucciniomycotina</taxon>
        <taxon>Pucciniomycetes</taxon>
        <taxon>Pucciniales</taxon>
        <taxon>Pucciniaceae</taxon>
        <taxon>Puccinia</taxon>
    </lineage>
</organism>
<dbReference type="OrthoDB" id="2505744at2759"/>
<evidence type="ECO:0000313" key="4">
    <source>
        <dbReference type="Proteomes" id="UP000005240"/>
    </source>
</evidence>
<evidence type="ECO:0000313" key="2">
    <source>
        <dbReference type="EMBL" id="OAV96414.1"/>
    </source>
</evidence>